<sequence length="102" mass="11167">MFIDAVLPATGHVVNNHRSDTQCAIEPFTVMSHVIHDQESLDRVHVSVAAAIIFCLAEGFVPGLQAHLFVFAPEVLLNHLDGVIQQFSGLWMTGSDRACRAK</sequence>
<dbReference type="AlphaFoldDB" id="A0A645IDR0"/>
<evidence type="ECO:0000313" key="1">
    <source>
        <dbReference type="EMBL" id="MPN46424.1"/>
    </source>
</evidence>
<reference evidence="1" key="1">
    <citation type="submission" date="2019-08" db="EMBL/GenBank/DDBJ databases">
        <authorList>
            <person name="Kucharzyk K."/>
            <person name="Murdoch R.W."/>
            <person name="Higgins S."/>
            <person name="Loffler F."/>
        </authorList>
    </citation>
    <scope>NUCLEOTIDE SEQUENCE</scope>
</reference>
<comment type="caution">
    <text evidence="1">The sequence shown here is derived from an EMBL/GenBank/DDBJ whole genome shotgun (WGS) entry which is preliminary data.</text>
</comment>
<protein>
    <submittedName>
        <fullName evidence="1">Uncharacterized protein</fullName>
    </submittedName>
</protein>
<gene>
    <name evidence="1" type="ORF">SDC9_194010</name>
</gene>
<organism evidence="1">
    <name type="scientific">bioreactor metagenome</name>
    <dbReference type="NCBI Taxonomy" id="1076179"/>
    <lineage>
        <taxon>unclassified sequences</taxon>
        <taxon>metagenomes</taxon>
        <taxon>ecological metagenomes</taxon>
    </lineage>
</organism>
<proteinExistence type="predicted"/>
<name>A0A645IDR0_9ZZZZ</name>
<accession>A0A645IDR0</accession>
<dbReference type="EMBL" id="VSSQ01107073">
    <property type="protein sequence ID" value="MPN46424.1"/>
    <property type="molecule type" value="Genomic_DNA"/>
</dbReference>